<evidence type="ECO:0000313" key="3">
    <source>
        <dbReference type="Proteomes" id="UP000013827"/>
    </source>
</evidence>
<keyword evidence="3" id="KW-1185">Reference proteome</keyword>
<feature type="region of interest" description="Disordered" evidence="1">
    <location>
        <begin position="1"/>
        <end position="93"/>
    </location>
</feature>
<dbReference type="AlphaFoldDB" id="A0A0D3KNA4"/>
<accession>A0A0D3KNA4</accession>
<organism evidence="2 3">
    <name type="scientific">Emiliania huxleyi (strain CCMP1516)</name>
    <dbReference type="NCBI Taxonomy" id="280463"/>
    <lineage>
        <taxon>Eukaryota</taxon>
        <taxon>Haptista</taxon>
        <taxon>Haptophyta</taxon>
        <taxon>Prymnesiophyceae</taxon>
        <taxon>Isochrysidales</taxon>
        <taxon>Noelaerhabdaceae</taxon>
        <taxon>Emiliania</taxon>
    </lineage>
</organism>
<dbReference type="GeneID" id="17282508"/>
<reference evidence="2" key="2">
    <citation type="submission" date="2024-10" db="UniProtKB">
        <authorList>
            <consortium name="EnsemblProtists"/>
        </authorList>
    </citation>
    <scope>IDENTIFICATION</scope>
</reference>
<evidence type="ECO:0000313" key="2">
    <source>
        <dbReference type="EnsemblProtists" id="EOD37239"/>
    </source>
</evidence>
<dbReference type="HOGENOM" id="CLU_2404176_0_0_1"/>
<sequence>MDQRVAAYLRDPTSFAKEKESRPSKRSRRDAPAVSRQSAGPHDHAPFASGPSRPSVRGPAVPTEGWEGRGCLSGAGRGAARRLLRTRGRNSLS</sequence>
<reference evidence="3" key="1">
    <citation type="journal article" date="2013" name="Nature">
        <title>Pan genome of the phytoplankton Emiliania underpins its global distribution.</title>
        <authorList>
            <person name="Read B.A."/>
            <person name="Kegel J."/>
            <person name="Klute M.J."/>
            <person name="Kuo A."/>
            <person name="Lefebvre S.C."/>
            <person name="Maumus F."/>
            <person name="Mayer C."/>
            <person name="Miller J."/>
            <person name="Monier A."/>
            <person name="Salamov A."/>
            <person name="Young J."/>
            <person name="Aguilar M."/>
            <person name="Claverie J.M."/>
            <person name="Frickenhaus S."/>
            <person name="Gonzalez K."/>
            <person name="Herman E.K."/>
            <person name="Lin Y.C."/>
            <person name="Napier J."/>
            <person name="Ogata H."/>
            <person name="Sarno A.F."/>
            <person name="Shmutz J."/>
            <person name="Schroeder D."/>
            <person name="de Vargas C."/>
            <person name="Verret F."/>
            <person name="von Dassow P."/>
            <person name="Valentin K."/>
            <person name="Van de Peer Y."/>
            <person name="Wheeler G."/>
            <person name="Dacks J.B."/>
            <person name="Delwiche C.F."/>
            <person name="Dyhrman S.T."/>
            <person name="Glockner G."/>
            <person name="John U."/>
            <person name="Richards T."/>
            <person name="Worden A.Z."/>
            <person name="Zhang X."/>
            <person name="Grigoriev I.V."/>
            <person name="Allen A.E."/>
            <person name="Bidle K."/>
            <person name="Borodovsky M."/>
            <person name="Bowler C."/>
            <person name="Brownlee C."/>
            <person name="Cock J.M."/>
            <person name="Elias M."/>
            <person name="Gladyshev V.N."/>
            <person name="Groth M."/>
            <person name="Guda C."/>
            <person name="Hadaegh A."/>
            <person name="Iglesias-Rodriguez M.D."/>
            <person name="Jenkins J."/>
            <person name="Jones B.M."/>
            <person name="Lawson T."/>
            <person name="Leese F."/>
            <person name="Lindquist E."/>
            <person name="Lobanov A."/>
            <person name="Lomsadze A."/>
            <person name="Malik S.B."/>
            <person name="Marsh M.E."/>
            <person name="Mackinder L."/>
            <person name="Mock T."/>
            <person name="Mueller-Roeber B."/>
            <person name="Pagarete A."/>
            <person name="Parker M."/>
            <person name="Probert I."/>
            <person name="Quesneville H."/>
            <person name="Raines C."/>
            <person name="Rensing S.A."/>
            <person name="Riano-Pachon D.M."/>
            <person name="Richier S."/>
            <person name="Rokitta S."/>
            <person name="Shiraiwa Y."/>
            <person name="Soanes D.M."/>
            <person name="van der Giezen M."/>
            <person name="Wahlund T.M."/>
            <person name="Williams B."/>
            <person name="Wilson W."/>
            <person name="Wolfe G."/>
            <person name="Wurch L.L."/>
        </authorList>
    </citation>
    <scope>NUCLEOTIDE SEQUENCE</scope>
</reference>
<dbReference type="PaxDb" id="2903-EOD37239"/>
<proteinExistence type="predicted"/>
<dbReference type="Proteomes" id="UP000013827">
    <property type="component" value="Unassembled WGS sequence"/>
</dbReference>
<evidence type="ECO:0000256" key="1">
    <source>
        <dbReference type="SAM" id="MobiDB-lite"/>
    </source>
</evidence>
<protein>
    <submittedName>
        <fullName evidence="2">Uncharacterized protein</fullName>
    </submittedName>
</protein>
<name>A0A0D3KNA4_EMIH1</name>
<dbReference type="KEGG" id="ehx:EMIHUDRAFT_440418"/>
<dbReference type="RefSeq" id="XP_005789668.1">
    <property type="nucleotide sequence ID" value="XM_005789611.1"/>
</dbReference>
<feature type="compositionally biased region" description="Basic residues" evidence="1">
    <location>
        <begin position="79"/>
        <end position="93"/>
    </location>
</feature>
<dbReference type="EnsemblProtists" id="EOD37239">
    <property type="protein sequence ID" value="EOD37239"/>
    <property type="gene ID" value="EMIHUDRAFT_440418"/>
</dbReference>